<accession>A0A9W7XXC3</accession>
<dbReference type="EMBL" id="JANBOI010002681">
    <property type="protein sequence ID" value="KAJ1720393.1"/>
    <property type="molecule type" value="Genomic_DNA"/>
</dbReference>
<evidence type="ECO:0000313" key="1">
    <source>
        <dbReference type="EMBL" id="KAJ1720393.1"/>
    </source>
</evidence>
<dbReference type="GO" id="GO:0005576">
    <property type="term" value="C:extracellular region"/>
    <property type="evidence" value="ECO:0007669"/>
    <property type="project" value="InterPro"/>
</dbReference>
<proteinExistence type="predicted"/>
<keyword evidence="2" id="KW-1185">Reference proteome</keyword>
<dbReference type="Proteomes" id="UP001143981">
    <property type="component" value="Unassembled WGS sequence"/>
</dbReference>
<protein>
    <recommendedName>
        <fullName evidence="3">Chitosanase</fullName>
    </recommendedName>
</protein>
<sequence length="262" mass="27677">PSVSVVAKARAFPTIDSSCAFRIGYKIISYLNTGSVDSGSSMCLAGNEGAGYTAGLARFSTQYGSALQVINIYKADPNYKKEFDAFIPTLQKYASQQSGTLAGLDGFCDAWTRASGNGDYFKGAQFTAMRTLFDKPALDYTSDLGPRYPITKSAILDTLLMNGFGNSGEALGASVAATNAAFTSDTAGNSASTVTAGSVSVDEIVWLSKFLDIRDQRTNGKDAAHSDAYRSLIKSGLYTLDSALKFTDYNGNSVSVNCDGLV</sequence>
<evidence type="ECO:0000313" key="2">
    <source>
        <dbReference type="Proteomes" id="UP001143981"/>
    </source>
</evidence>
<name>A0A9W7XXC3_9FUNG</name>
<dbReference type="AlphaFoldDB" id="A0A9W7XXC3"/>
<organism evidence="1 2">
    <name type="scientific">Coemansia biformis</name>
    <dbReference type="NCBI Taxonomy" id="1286918"/>
    <lineage>
        <taxon>Eukaryota</taxon>
        <taxon>Fungi</taxon>
        <taxon>Fungi incertae sedis</taxon>
        <taxon>Zoopagomycota</taxon>
        <taxon>Kickxellomycotina</taxon>
        <taxon>Kickxellomycetes</taxon>
        <taxon>Kickxellales</taxon>
        <taxon>Kickxellaceae</taxon>
        <taxon>Coemansia</taxon>
    </lineage>
</organism>
<reference evidence="1" key="1">
    <citation type="submission" date="2022-07" db="EMBL/GenBank/DDBJ databases">
        <title>Phylogenomic reconstructions and comparative analyses of Kickxellomycotina fungi.</title>
        <authorList>
            <person name="Reynolds N.K."/>
            <person name="Stajich J.E."/>
            <person name="Barry K."/>
            <person name="Grigoriev I.V."/>
            <person name="Crous P."/>
            <person name="Smith M.E."/>
        </authorList>
    </citation>
    <scope>NUCLEOTIDE SEQUENCE</scope>
    <source>
        <strain evidence="1">BCRC 34381</strain>
    </source>
</reference>
<dbReference type="GO" id="GO:0016977">
    <property type="term" value="F:chitosanase activity"/>
    <property type="evidence" value="ECO:0007669"/>
    <property type="project" value="InterPro"/>
</dbReference>
<dbReference type="SUPFAM" id="SSF53955">
    <property type="entry name" value="Lysozyme-like"/>
    <property type="match status" value="1"/>
</dbReference>
<dbReference type="Gene3D" id="1.20.141.10">
    <property type="entry name" value="Chitosanase, subunit A, domain 1"/>
    <property type="match status" value="1"/>
</dbReference>
<gene>
    <name evidence="1" type="ORF">LPJ61_006168</name>
</gene>
<feature type="non-terminal residue" evidence="1">
    <location>
        <position position="1"/>
    </location>
</feature>
<dbReference type="OrthoDB" id="76114at2759"/>
<comment type="caution">
    <text evidence="1">The sequence shown here is derived from an EMBL/GenBank/DDBJ whole genome shotgun (WGS) entry which is preliminary data.</text>
</comment>
<dbReference type="GO" id="GO:0005975">
    <property type="term" value="P:carbohydrate metabolic process"/>
    <property type="evidence" value="ECO:0007669"/>
    <property type="project" value="InterPro"/>
</dbReference>
<dbReference type="InterPro" id="IPR000400">
    <property type="entry name" value="Glyco_hydro_46"/>
</dbReference>
<dbReference type="InterPro" id="IPR023099">
    <property type="entry name" value="Glyco_hydro_46_N"/>
</dbReference>
<dbReference type="Gene3D" id="3.30.386.10">
    <property type="entry name" value="Chitosanase, subunit A, domain 2"/>
    <property type="match status" value="1"/>
</dbReference>
<evidence type="ECO:0008006" key="3">
    <source>
        <dbReference type="Google" id="ProtNLM"/>
    </source>
</evidence>
<dbReference type="Pfam" id="PF01374">
    <property type="entry name" value="Glyco_hydro_46"/>
    <property type="match status" value="1"/>
</dbReference>
<dbReference type="InterPro" id="IPR023346">
    <property type="entry name" value="Lysozyme-like_dom_sf"/>
</dbReference>